<evidence type="ECO:0000256" key="7">
    <source>
        <dbReference type="ARBA" id="ARBA00022989"/>
    </source>
</evidence>
<dbReference type="Proteomes" id="UP000541347">
    <property type="component" value="Unassembled WGS sequence"/>
</dbReference>
<evidence type="ECO:0000256" key="9">
    <source>
        <dbReference type="ARBA" id="ARBA00025439"/>
    </source>
</evidence>
<dbReference type="RefSeq" id="WP_161675993.1">
    <property type="nucleotide sequence ID" value="NZ_JAABLP010000002.1"/>
</dbReference>
<feature type="transmembrane region" description="Helical" evidence="12">
    <location>
        <begin position="291"/>
        <end position="311"/>
    </location>
</feature>
<feature type="transmembrane region" description="Helical" evidence="12">
    <location>
        <begin position="244"/>
        <end position="271"/>
    </location>
</feature>
<evidence type="ECO:0000256" key="2">
    <source>
        <dbReference type="ARBA" id="ARBA00011262"/>
    </source>
</evidence>
<evidence type="ECO:0000313" key="13">
    <source>
        <dbReference type="EMBL" id="NBN64049.1"/>
    </source>
</evidence>
<feature type="transmembrane region" description="Helical" evidence="12">
    <location>
        <begin position="208"/>
        <end position="232"/>
    </location>
</feature>
<name>A0ABW9ZLZ5_9HYPH</name>
<keyword evidence="5" id="KW-0997">Cell inner membrane</keyword>
<evidence type="ECO:0000256" key="4">
    <source>
        <dbReference type="ARBA" id="ARBA00022475"/>
    </source>
</evidence>
<feature type="compositionally biased region" description="Low complexity" evidence="11">
    <location>
        <begin position="330"/>
        <end position="349"/>
    </location>
</feature>
<sequence length="358" mass="36814">MLDQLARNRVATLLAILAGLFLVIGIVSPDYLSATTFSLILSSSLVLLLVSIGTMVVILTRNIDVSTGSILGLSAAVLGLSLDAGVALPVAIVLCIATGVLAGAFNGFLVAILGIPSIVATLGTLGLFRGLMLVLTGGKWIEDLPQGLKLLAADLGFGFSVAGLCVLAVAAAAWGVLTFTRFGRYFYAVGDNQAAAHHLGVPVRLVQFLSFVVAGACAALAGLVFAAQIGFIPNQAGNGIELKAIAVNVLGGVSLLGGTGSVVGVFAAVIFITSIDSALVFLKIPAYWNDFIAGALLLVVLLLDGRIRMVIDRRIRARRYAVPERHPVHAQSSAQSSGQSSAQSLAQSGVDTAVEARP</sequence>
<comment type="subunit">
    <text evidence="2">The complex is composed of two ATP-binding proteins (LsrA), two transmembrane proteins (LsrC and LsrD) and a solute-binding protein (LsrB).</text>
</comment>
<feature type="region of interest" description="Disordered" evidence="11">
    <location>
        <begin position="326"/>
        <end position="358"/>
    </location>
</feature>
<feature type="transmembrane region" description="Helical" evidence="12">
    <location>
        <begin position="71"/>
        <end position="102"/>
    </location>
</feature>
<keyword evidence="8 12" id="KW-0472">Membrane</keyword>
<evidence type="ECO:0000256" key="6">
    <source>
        <dbReference type="ARBA" id="ARBA00022692"/>
    </source>
</evidence>
<proteinExistence type="predicted"/>
<evidence type="ECO:0000256" key="3">
    <source>
        <dbReference type="ARBA" id="ARBA00022448"/>
    </source>
</evidence>
<dbReference type="Pfam" id="PF02653">
    <property type="entry name" value="BPD_transp_2"/>
    <property type="match status" value="1"/>
</dbReference>
<comment type="subcellular location">
    <subcellularLocation>
        <location evidence="1">Cell membrane</location>
        <topology evidence="1">Multi-pass membrane protein</topology>
    </subcellularLocation>
</comment>
<evidence type="ECO:0000256" key="10">
    <source>
        <dbReference type="ARBA" id="ARBA00039382"/>
    </source>
</evidence>
<keyword evidence="3" id="KW-0813">Transport</keyword>
<keyword evidence="7 12" id="KW-1133">Transmembrane helix</keyword>
<keyword evidence="4" id="KW-1003">Cell membrane</keyword>
<reference evidence="13 14" key="1">
    <citation type="submission" date="2020-01" db="EMBL/GenBank/DDBJ databases">
        <authorList>
            <person name="Peng S.Y."/>
            <person name="Li J."/>
            <person name="Wang M."/>
            <person name="Wang L."/>
            <person name="Wang C.Q."/>
            <person name="Wang J.R."/>
        </authorList>
    </citation>
    <scope>NUCLEOTIDE SEQUENCE [LARGE SCALE GENOMIC DNA]</scope>
    <source>
        <strain evidence="13 14">XCT-34</strain>
    </source>
</reference>
<dbReference type="EMBL" id="JAABLP010000002">
    <property type="protein sequence ID" value="NBN64049.1"/>
    <property type="molecule type" value="Genomic_DNA"/>
</dbReference>
<evidence type="ECO:0000256" key="8">
    <source>
        <dbReference type="ARBA" id="ARBA00023136"/>
    </source>
</evidence>
<accession>A0ABW9ZLZ5</accession>
<dbReference type="PANTHER" id="PTHR32196">
    <property type="entry name" value="ABC TRANSPORTER PERMEASE PROTEIN YPHD-RELATED-RELATED"/>
    <property type="match status" value="1"/>
</dbReference>
<dbReference type="PANTHER" id="PTHR32196:SF29">
    <property type="entry name" value="AUTOINDUCER 2 IMPORT SYSTEM PERMEASE PROTEIN LSRC"/>
    <property type="match status" value="1"/>
</dbReference>
<evidence type="ECO:0000313" key="14">
    <source>
        <dbReference type="Proteomes" id="UP000541347"/>
    </source>
</evidence>
<protein>
    <recommendedName>
        <fullName evidence="10">Autoinducer 2 import system permease protein LsrC</fullName>
    </recommendedName>
</protein>
<evidence type="ECO:0000256" key="1">
    <source>
        <dbReference type="ARBA" id="ARBA00004651"/>
    </source>
</evidence>
<organism evidence="13 14">
    <name type="scientific">Pannonibacter tanglangensis</name>
    <dbReference type="NCBI Taxonomy" id="2750084"/>
    <lineage>
        <taxon>Bacteria</taxon>
        <taxon>Pseudomonadati</taxon>
        <taxon>Pseudomonadota</taxon>
        <taxon>Alphaproteobacteria</taxon>
        <taxon>Hyphomicrobiales</taxon>
        <taxon>Stappiaceae</taxon>
        <taxon>Pannonibacter</taxon>
    </lineage>
</organism>
<evidence type="ECO:0000256" key="5">
    <source>
        <dbReference type="ARBA" id="ARBA00022519"/>
    </source>
</evidence>
<gene>
    <name evidence="13" type="primary">lsrC</name>
    <name evidence="13" type="ORF">GWI71_10185</name>
</gene>
<keyword evidence="6 12" id="KW-0812">Transmembrane</keyword>
<keyword evidence="14" id="KW-1185">Reference proteome</keyword>
<evidence type="ECO:0000256" key="11">
    <source>
        <dbReference type="SAM" id="MobiDB-lite"/>
    </source>
</evidence>
<feature type="transmembrane region" description="Helical" evidence="12">
    <location>
        <begin position="35"/>
        <end position="59"/>
    </location>
</feature>
<feature type="transmembrane region" description="Helical" evidence="12">
    <location>
        <begin position="155"/>
        <end position="177"/>
    </location>
</feature>
<comment type="caution">
    <text evidence="13">The sequence shown here is derived from an EMBL/GenBank/DDBJ whole genome shotgun (WGS) entry which is preliminary data.</text>
</comment>
<comment type="function">
    <text evidence="9">Part of the ABC transporter complex LsrABCD involved in autoinducer 2 (AI-2) import. Probably responsible for the translocation of the substrate across the membrane.</text>
</comment>
<dbReference type="NCBIfam" id="NF011961">
    <property type="entry name" value="PRK15432.1"/>
    <property type="match status" value="1"/>
</dbReference>
<dbReference type="InterPro" id="IPR001851">
    <property type="entry name" value="ABC_transp_permease"/>
</dbReference>
<feature type="transmembrane region" description="Helical" evidence="12">
    <location>
        <begin position="108"/>
        <end position="135"/>
    </location>
</feature>
<dbReference type="CDD" id="cd06579">
    <property type="entry name" value="TM_PBP1_transp_AraH_like"/>
    <property type="match status" value="1"/>
</dbReference>
<evidence type="ECO:0000256" key="12">
    <source>
        <dbReference type="SAM" id="Phobius"/>
    </source>
</evidence>